<evidence type="ECO:0000313" key="2">
    <source>
        <dbReference type="EMBL" id="VEU34911.1"/>
    </source>
</evidence>
<evidence type="ECO:0000256" key="1">
    <source>
        <dbReference type="SAM" id="Phobius"/>
    </source>
</evidence>
<evidence type="ECO:0000313" key="3">
    <source>
        <dbReference type="Proteomes" id="UP000291116"/>
    </source>
</evidence>
<dbReference type="AlphaFoldDB" id="A0A448YYM7"/>
<keyword evidence="1" id="KW-0472">Membrane</keyword>
<keyword evidence="1" id="KW-0812">Transmembrane</keyword>
<accession>A0A448YYM7</accession>
<name>A0A448YYM7_9STRA</name>
<organism evidence="2 3">
    <name type="scientific">Pseudo-nitzschia multistriata</name>
    <dbReference type="NCBI Taxonomy" id="183589"/>
    <lineage>
        <taxon>Eukaryota</taxon>
        <taxon>Sar</taxon>
        <taxon>Stramenopiles</taxon>
        <taxon>Ochrophyta</taxon>
        <taxon>Bacillariophyta</taxon>
        <taxon>Bacillariophyceae</taxon>
        <taxon>Bacillariophycidae</taxon>
        <taxon>Bacillariales</taxon>
        <taxon>Bacillariaceae</taxon>
        <taxon>Pseudo-nitzschia</taxon>
    </lineage>
</organism>
<keyword evidence="3" id="KW-1185">Reference proteome</keyword>
<dbReference type="Proteomes" id="UP000291116">
    <property type="component" value="Unassembled WGS sequence"/>
</dbReference>
<proteinExistence type="predicted"/>
<protein>
    <submittedName>
        <fullName evidence="2">Uncharacterized protein</fullName>
    </submittedName>
</protein>
<sequence length="77" mass="9400">MQRRLQLRLERLNIEVFRELFRKRKTSCIIILFLAIFINCFQIRFQVIGEVPHHQNDSFLFVLTQKSEGPTQDLRYF</sequence>
<keyword evidence="1" id="KW-1133">Transmembrane helix</keyword>
<gene>
    <name evidence="2" type="ORF">PSNMU_V1.4_AUG-EV-PASAV3_0016320</name>
</gene>
<reference evidence="2 3" key="1">
    <citation type="submission" date="2019-01" db="EMBL/GenBank/DDBJ databases">
        <authorList>
            <person name="Ferrante I. M."/>
        </authorList>
    </citation>
    <scope>NUCLEOTIDE SEQUENCE [LARGE SCALE GENOMIC DNA]</scope>
    <source>
        <strain evidence="2 3">B856</strain>
    </source>
</reference>
<dbReference type="EMBL" id="CAACVS010000042">
    <property type="protein sequence ID" value="VEU34911.1"/>
    <property type="molecule type" value="Genomic_DNA"/>
</dbReference>
<feature type="transmembrane region" description="Helical" evidence="1">
    <location>
        <begin position="27"/>
        <end position="45"/>
    </location>
</feature>